<dbReference type="InterPro" id="IPR014710">
    <property type="entry name" value="RmlC-like_jellyroll"/>
</dbReference>
<protein>
    <recommendedName>
        <fullName evidence="3">Cupin domain-containing protein</fullName>
    </recommendedName>
</protein>
<dbReference type="Gene3D" id="2.60.120.10">
    <property type="entry name" value="Jelly Rolls"/>
    <property type="match status" value="1"/>
</dbReference>
<evidence type="ECO:0000313" key="1">
    <source>
        <dbReference type="EMBL" id="QPJ61680.1"/>
    </source>
</evidence>
<organism evidence="1 2">
    <name type="scientific">Candidatus Nitronauta litoralis</name>
    <dbReference type="NCBI Taxonomy" id="2705533"/>
    <lineage>
        <taxon>Bacteria</taxon>
        <taxon>Pseudomonadati</taxon>
        <taxon>Nitrospinota/Tectimicrobiota group</taxon>
        <taxon>Nitrospinota</taxon>
        <taxon>Nitrospinia</taxon>
        <taxon>Nitrospinales</taxon>
        <taxon>Nitrospinaceae</taxon>
        <taxon>Candidatus Nitronauta</taxon>
    </lineage>
</organism>
<dbReference type="SUPFAM" id="SSF51182">
    <property type="entry name" value="RmlC-like cupins"/>
    <property type="match status" value="1"/>
</dbReference>
<proteinExistence type="predicted"/>
<name>A0A7T0FZX5_9BACT</name>
<dbReference type="InterPro" id="IPR011051">
    <property type="entry name" value="RmlC_Cupin_sf"/>
</dbReference>
<dbReference type="KEGG" id="nli:G3M70_07185"/>
<evidence type="ECO:0000313" key="2">
    <source>
        <dbReference type="Proteomes" id="UP000594688"/>
    </source>
</evidence>
<dbReference type="Proteomes" id="UP000594688">
    <property type="component" value="Chromosome"/>
</dbReference>
<gene>
    <name evidence="1" type="ORF">G3M70_07185</name>
</gene>
<reference evidence="1 2" key="1">
    <citation type="submission" date="2020-02" db="EMBL/GenBank/DDBJ databases">
        <title>Genomic and physiological characterization of two novel Nitrospinaceae genera.</title>
        <authorList>
            <person name="Mueller A.J."/>
            <person name="Jung M.-Y."/>
            <person name="Strachan C.R."/>
            <person name="Herbold C.W."/>
            <person name="Kirkegaard R.H."/>
            <person name="Daims H."/>
        </authorList>
    </citation>
    <scope>NUCLEOTIDE SEQUENCE [LARGE SCALE GENOMIC DNA]</scope>
    <source>
        <strain evidence="1">EB</strain>
    </source>
</reference>
<evidence type="ECO:0008006" key="3">
    <source>
        <dbReference type="Google" id="ProtNLM"/>
    </source>
</evidence>
<dbReference type="AlphaFoldDB" id="A0A7T0FZX5"/>
<accession>A0A7T0FZX5</accession>
<sequence length="146" mass="17635">MKWFEKLVSGRRPDLIVEIEGKVYMKRWWVIPRNRFLNIFLHKFVHSDEPVLHDHPWPSISYYLKGRLAETFPDGGRLCQQGKFYYRSASQLHYLTKVDQQSVWTLFFTGPKLREWGFRTDKGWIPHFLFTNRPGANEQREYKRAS</sequence>
<dbReference type="EMBL" id="CP048685">
    <property type="protein sequence ID" value="QPJ61680.1"/>
    <property type="molecule type" value="Genomic_DNA"/>
</dbReference>